<evidence type="ECO:0000313" key="2">
    <source>
        <dbReference type="Proteomes" id="UP000815677"/>
    </source>
</evidence>
<organism evidence="1 2">
    <name type="scientific">Mycena chlorophos</name>
    <name type="common">Agaric fungus</name>
    <name type="synonym">Agaricus chlorophos</name>
    <dbReference type="NCBI Taxonomy" id="658473"/>
    <lineage>
        <taxon>Eukaryota</taxon>
        <taxon>Fungi</taxon>
        <taxon>Dikarya</taxon>
        <taxon>Basidiomycota</taxon>
        <taxon>Agaricomycotina</taxon>
        <taxon>Agaricomycetes</taxon>
        <taxon>Agaricomycetidae</taxon>
        <taxon>Agaricales</taxon>
        <taxon>Marasmiineae</taxon>
        <taxon>Mycenaceae</taxon>
        <taxon>Mycena</taxon>
    </lineage>
</organism>
<evidence type="ECO:0000313" key="1">
    <source>
        <dbReference type="EMBL" id="GAT49240.1"/>
    </source>
</evidence>
<dbReference type="Proteomes" id="UP000815677">
    <property type="component" value="Unassembled WGS sequence"/>
</dbReference>
<protein>
    <submittedName>
        <fullName evidence="1">Uncharacterized protein</fullName>
    </submittedName>
</protein>
<dbReference type="EMBL" id="DF845394">
    <property type="protein sequence ID" value="GAT49240.1"/>
    <property type="molecule type" value="Genomic_DNA"/>
</dbReference>
<keyword evidence="2" id="KW-1185">Reference proteome</keyword>
<sequence>MIERALRQRDARVEVVDETVWSHRITCAYLSCSRLPLQDPFGPLPVDDDRPNHLQSLRQWNLHAAPRAGPHLAFGSVFRRAAGRVGGRLRQTLPTHAKLVGGLGLDDSMKTASFLEGRVTQLVKLLALSSNALFHGPASKPLGPQNLRYAGERGWRAHYGHSPAHGLPLVLDNLFGVGVGQQERALPCSRCMPVDAAVWYACRAALVVTRMGSVSGASTPAVQLGVLSRQTMSAAIG</sequence>
<name>A0ABQ0LDM8_MYCCL</name>
<reference evidence="1" key="1">
    <citation type="submission" date="2014-09" db="EMBL/GenBank/DDBJ databases">
        <title>Genome sequence of the luminous mushroom Mycena chlorophos for searching fungal bioluminescence genes.</title>
        <authorList>
            <person name="Tanaka Y."/>
            <person name="Kasuga D."/>
            <person name="Oba Y."/>
            <person name="Hase S."/>
            <person name="Sato K."/>
            <person name="Oba Y."/>
            <person name="Sakakibara Y."/>
        </authorList>
    </citation>
    <scope>NUCLEOTIDE SEQUENCE</scope>
</reference>
<proteinExistence type="predicted"/>
<accession>A0ABQ0LDM8</accession>
<gene>
    <name evidence="1" type="ORF">MCHLO_06566</name>
</gene>